<dbReference type="Proteomes" id="UP000790709">
    <property type="component" value="Unassembled WGS sequence"/>
</dbReference>
<sequence>MKTPSEGQRVGEAGAQKTRRKTLGCPHALAPAHERLVRAHRDKCTTRTVWAPLGWPAGSRREAGGRGDMAGTRDVEAEV</sequence>
<name>A0ACB8C181_9AGAM</name>
<gene>
    <name evidence="1" type="ORF">BV22DRAFT_1027660</name>
</gene>
<comment type="caution">
    <text evidence="1">The sequence shown here is derived from an EMBL/GenBank/DDBJ whole genome shotgun (WGS) entry which is preliminary data.</text>
</comment>
<evidence type="ECO:0000313" key="2">
    <source>
        <dbReference type="Proteomes" id="UP000790709"/>
    </source>
</evidence>
<dbReference type="EMBL" id="MU266327">
    <property type="protein sequence ID" value="KAH7931428.1"/>
    <property type="molecule type" value="Genomic_DNA"/>
</dbReference>
<reference evidence="1" key="1">
    <citation type="journal article" date="2021" name="New Phytol.">
        <title>Evolutionary innovations through gain and loss of genes in the ectomycorrhizal Boletales.</title>
        <authorList>
            <person name="Wu G."/>
            <person name="Miyauchi S."/>
            <person name="Morin E."/>
            <person name="Kuo A."/>
            <person name="Drula E."/>
            <person name="Varga T."/>
            <person name="Kohler A."/>
            <person name="Feng B."/>
            <person name="Cao Y."/>
            <person name="Lipzen A."/>
            <person name="Daum C."/>
            <person name="Hundley H."/>
            <person name="Pangilinan J."/>
            <person name="Johnson J."/>
            <person name="Barry K."/>
            <person name="LaButti K."/>
            <person name="Ng V."/>
            <person name="Ahrendt S."/>
            <person name="Min B."/>
            <person name="Choi I.G."/>
            <person name="Park H."/>
            <person name="Plett J.M."/>
            <person name="Magnuson J."/>
            <person name="Spatafora J.W."/>
            <person name="Nagy L.G."/>
            <person name="Henrissat B."/>
            <person name="Grigoriev I.V."/>
            <person name="Yang Z.L."/>
            <person name="Xu J."/>
            <person name="Martin F.M."/>
        </authorList>
    </citation>
    <scope>NUCLEOTIDE SEQUENCE</scope>
    <source>
        <strain evidence="1">KUC20120723A-06</strain>
    </source>
</reference>
<accession>A0ACB8C181</accession>
<protein>
    <submittedName>
        <fullName evidence="1">Uncharacterized protein</fullName>
    </submittedName>
</protein>
<organism evidence="1 2">
    <name type="scientific">Leucogyrophana mollusca</name>
    <dbReference type="NCBI Taxonomy" id="85980"/>
    <lineage>
        <taxon>Eukaryota</taxon>
        <taxon>Fungi</taxon>
        <taxon>Dikarya</taxon>
        <taxon>Basidiomycota</taxon>
        <taxon>Agaricomycotina</taxon>
        <taxon>Agaricomycetes</taxon>
        <taxon>Agaricomycetidae</taxon>
        <taxon>Boletales</taxon>
        <taxon>Boletales incertae sedis</taxon>
        <taxon>Leucogyrophana</taxon>
    </lineage>
</organism>
<proteinExistence type="predicted"/>
<keyword evidence="2" id="KW-1185">Reference proteome</keyword>
<evidence type="ECO:0000313" key="1">
    <source>
        <dbReference type="EMBL" id="KAH7931428.1"/>
    </source>
</evidence>